<dbReference type="InterPro" id="IPR053233">
    <property type="entry name" value="ABRA-related"/>
</dbReference>
<evidence type="ECO:0000313" key="3">
    <source>
        <dbReference type="Proteomes" id="UP000519239"/>
    </source>
</evidence>
<evidence type="ECO:0000259" key="1">
    <source>
        <dbReference type="PROSITE" id="PS50020"/>
    </source>
</evidence>
<gene>
    <name evidence="2" type="primary">Cep164_1</name>
    <name evidence="2" type="ORF">CEUAER_R08307</name>
</gene>
<dbReference type="PANTHER" id="PTHR21715">
    <property type="entry name" value="RH04127P"/>
    <property type="match status" value="1"/>
</dbReference>
<keyword evidence="3" id="KW-1185">Reference proteome</keyword>
<feature type="non-terminal residue" evidence="2">
    <location>
        <position position="1"/>
    </location>
</feature>
<dbReference type="AlphaFoldDB" id="A0A7L4KHL7"/>
<dbReference type="SUPFAM" id="SSF51045">
    <property type="entry name" value="WW domain"/>
    <property type="match status" value="1"/>
</dbReference>
<organism evidence="2 3">
    <name type="scientific">Ceuthmochares aereus</name>
    <dbReference type="NCBI Taxonomy" id="1961834"/>
    <lineage>
        <taxon>Eukaryota</taxon>
        <taxon>Metazoa</taxon>
        <taxon>Chordata</taxon>
        <taxon>Craniata</taxon>
        <taxon>Vertebrata</taxon>
        <taxon>Euteleostomi</taxon>
        <taxon>Archelosauria</taxon>
        <taxon>Archosauria</taxon>
        <taxon>Dinosauria</taxon>
        <taxon>Saurischia</taxon>
        <taxon>Theropoda</taxon>
        <taxon>Coelurosauria</taxon>
        <taxon>Aves</taxon>
        <taxon>Neognathae</taxon>
        <taxon>Neoaves</taxon>
        <taxon>Otidimorphae</taxon>
        <taxon>Cuculiformes</taxon>
        <taxon>Cuculidae</taxon>
        <taxon>Ceuthmochares</taxon>
    </lineage>
</organism>
<dbReference type="Gene3D" id="3.30.1470.10">
    <property type="entry name" value="Photosystem I PsaD, reaction center subunit II"/>
    <property type="match status" value="1"/>
</dbReference>
<proteinExistence type="predicted"/>
<dbReference type="SMART" id="SM00456">
    <property type="entry name" value="WW"/>
    <property type="match status" value="1"/>
</dbReference>
<dbReference type="OrthoDB" id="6344460at2759"/>
<dbReference type="PANTHER" id="PTHR21715:SF0">
    <property type="entry name" value="RH04127P"/>
    <property type="match status" value="1"/>
</dbReference>
<dbReference type="Pfam" id="PF00397">
    <property type="entry name" value="WW"/>
    <property type="match status" value="1"/>
</dbReference>
<sequence>YAREIGIDPEKEPELLWLAEEGIVAPLPPDWKPCRDVTGELYYFNFATGQSSWDHPSDDRYKDLVIQERERLRVLGSLKKKEKKKKEKKEKK</sequence>
<dbReference type="CDD" id="cd00201">
    <property type="entry name" value="WW"/>
    <property type="match status" value="1"/>
</dbReference>
<dbReference type="EMBL" id="VWPQ01017731">
    <property type="protein sequence ID" value="NXY51845.1"/>
    <property type="molecule type" value="Genomic_DNA"/>
</dbReference>
<dbReference type="Proteomes" id="UP000519239">
    <property type="component" value="Unassembled WGS sequence"/>
</dbReference>
<dbReference type="PROSITE" id="PS50020">
    <property type="entry name" value="WW_DOMAIN_2"/>
    <property type="match status" value="1"/>
</dbReference>
<dbReference type="PROSITE" id="PS01159">
    <property type="entry name" value="WW_DOMAIN_1"/>
    <property type="match status" value="1"/>
</dbReference>
<name>A0A7L4KHL7_9AVES</name>
<reference evidence="2 3" key="1">
    <citation type="submission" date="2019-09" db="EMBL/GenBank/DDBJ databases">
        <title>Bird 10,000 Genomes (B10K) Project - Family phase.</title>
        <authorList>
            <person name="Zhang G."/>
        </authorList>
    </citation>
    <scope>NUCLEOTIDE SEQUENCE [LARGE SCALE GENOMIC DNA]</scope>
    <source>
        <strain evidence="2">B10K-CU-031-02</strain>
        <tissue evidence="2">Muscle</tissue>
    </source>
</reference>
<dbReference type="InterPro" id="IPR001202">
    <property type="entry name" value="WW_dom"/>
</dbReference>
<comment type="caution">
    <text evidence="2">The sequence shown here is derived from an EMBL/GenBank/DDBJ whole genome shotgun (WGS) entry which is preliminary data.</text>
</comment>
<feature type="domain" description="WW" evidence="1">
    <location>
        <begin position="25"/>
        <end position="58"/>
    </location>
</feature>
<accession>A0A7L4KHL7</accession>
<evidence type="ECO:0000313" key="2">
    <source>
        <dbReference type="EMBL" id="NXY51845.1"/>
    </source>
</evidence>
<protein>
    <submittedName>
        <fullName evidence="2">CE164 protein</fullName>
    </submittedName>
</protein>
<dbReference type="InterPro" id="IPR036020">
    <property type="entry name" value="WW_dom_sf"/>
</dbReference>
<feature type="non-terminal residue" evidence="2">
    <location>
        <position position="92"/>
    </location>
</feature>